<proteinExistence type="predicted"/>
<feature type="compositionally biased region" description="Polar residues" evidence="1">
    <location>
        <begin position="11"/>
        <end position="21"/>
    </location>
</feature>
<name>A0A9W7YIY1_9FUNG</name>
<feature type="region of interest" description="Disordered" evidence="1">
    <location>
        <begin position="1"/>
        <end position="69"/>
    </location>
</feature>
<organism evidence="2 3">
    <name type="scientific">Coemansia biformis</name>
    <dbReference type="NCBI Taxonomy" id="1286918"/>
    <lineage>
        <taxon>Eukaryota</taxon>
        <taxon>Fungi</taxon>
        <taxon>Fungi incertae sedis</taxon>
        <taxon>Zoopagomycota</taxon>
        <taxon>Kickxellomycotina</taxon>
        <taxon>Kickxellomycetes</taxon>
        <taxon>Kickxellales</taxon>
        <taxon>Kickxellaceae</taxon>
        <taxon>Coemansia</taxon>
    </lineage>
</organism>
<feature type="region of interest" description="Disordered" evidence="1">
    <location>
        <begin position="185"/>
        <end position="210"/>
    </location>
</feature>
<dbReference type="OrthoDB" id="3197614at2759"/>
<reference evidence="2" key="1">
    <citation type="submission" date="2022-07" db="EMBL/GenBank/DDBJ databases">
        <title>Phylogenomic reconstructions and comparative analyses of Kickxellomycotina fungi.</title>
        <authorList>
            <person name="Reynolds N.K."/>
            <person name="Stajich J.E."/>
            <person name="Barry K."/>
            <person name="Grigoriev I.V."/>
            <person name="Crous P."/>
            <person name="Smith M.E."/>
        </authorList>
    </citation>
    <scope>NUCLEOTIDE SEQUENCE</scope>
    <source>
        <strain evidence="2">BCRC 34381</strain>
    </source>
</reference>
<dbReference type="AlphaFoldDB" id="A0A9W7YIY1"/>
<comment type="caution">
    <text evidence="2">The sequence shown here is derived from an EMBL/GenBank/DDBJ whole genome shotgun (WGS) entry which is preliminary data.</text>
</comment>
<dbReference type="Proteomes" id="UP001143981">
    <property type="component" value="Unassembled WGS sequence"/>
</dbReference>
<keyword evidence="3" id="KW-1185">Reference proteome</keyword>
<protein>
    <submittedName>
        <fullName evidence="2">Uncharacterized protein</fullName>
    </submittedName>
</protein>
<evidence type="ECO:0000313" key="3">
    <source>
        <dbReference type="Proteomes" id="UP001143981"/>
    </source>
</evidence>
<sequence>MESFYLVGPNPEQSTVFQQPASDAPVAALPAQAPEEPGGPRRAILATEDRATAHSQSPPAAPGEGLTSATDHSHATLVSENKRLVRLVQTLTERIRTLESAAHENSMLKSSIFNFREEFQRHANAVTLPVIHEAEHETQLEAEATAASPAAEAQVRLLEEELQKAQLEGAKQRAQVAKYRDRWEKLKESAKRKRQQQGMLTHDHRQGPAA</sequence>
<evidence type="ECO:0000256" key="1">
    <source>
        <dbReference type="SAM" id="MobiDB-lite"/>
    </source>
</evidence>
<feature type="compositionally biased region" description="Basic and acidic residues" evidence="1">
    <location>
        <begin position="201"/>
        <end position="210"/>
    </location>
</feature>
<gene>
    <name evidence="2" type="ORF">LPJ61_000273</name>
</gene>
<dbReference type="EMBL" id="JANBOI010000008">
    <property type="protein sequence ID" value="KAJ1735900.1"/>
    <property type="molecule type" value="Genomic_DNA"/>
</dbReference>
<accession>A0A9W7YIY1</accession>
<evidence type="ECO:0000313" key="2">
    <source>
        <dbReference type="EMBL" id="KAJ1735900.1"/>
    </source>
</evidence>